<evidence type="ECO:0000259" key="9">
    <source>
        <dbReference type="Pfam" id="PF16901"/>
    </source>
</evidence>
<gene>
    <name evidence="10" type="ORF">SAMN02799620_00611</name>
</gene>
<evidence type="ECO:0000256" key="6">
    <source>
        <dbReference type="ARBA" id="ARBA00023002"/>
    </source>
</evidence>
<dbReference type="STRING" id="1502745.SAMN02799620_00611"/>
<dbReference type="InterPro" id="IPR006076">
    <property type="entry name" value="FAD-dep_OxRdtase"/>
</dbReference>
<keyword evidence="4" id="KW-0319">Glycerol metabolism</keyword>
<evidence type="ECO:0000256" key="5">
    <source>
        <dbReference type="ARBA" id="ARBA00022827"/>
    </source>
</evidence>
<feature type="domain" description="Alpha-glycerophosphate oxidase C-terminal" evidence="9">
    <location>
        <begin position="403"/>
        <end position="494"/>
    </location>
</feature>
<name>A0A1G4VA65_9MYCO</name>
<dbReference type="InterPro" id="IPR000447">
    <property type="entry name" value="G3P_DH_FAD-dep"/>
</dbReference>
<dbReference type="EC" id="1.1.5.3" evidence="7"/>
<proteinExistence type="inferred from homology"/>
<dbReference type="GO" id="GO:0006071">
    <property type="term" value="P:glycerol metabolic process"/>
    <property type="evidence" value="ECO:0007669"/>
    <property type="project" value="UniProtKB-KW"/>
</dbReference>
<dbReference type="Proteomes" id="UP000199707">
    <property type="component" value="Unassembled WGS sequence"/>
</dbReference>
<dbReference type="PANTHER" id="PTHR11985">
    <property type="entry name" value="GLYCEROL-3-PHOSPHATE DEHYDROGENASE"/>
    <property type="match status" value="1"/>
</dbReference>
<sequence length="502" mass="52039">MSTALNAARRRAELAALADTALVDIVVIGGGITGAGIALDAASRGLSVVLVEKHDLAFGTSRWSSKLVHGGLRYLATGNVGIARRSAVERGILMSRNAPHLVKAMPQLVPLLPSMSRASRALVRAGFVAGDGLRKLAGTSASILPRSRRVDAARTVQLAPTVRRDGLDGGFLAFDGQLIDDARLVTAVARTAAGHGAVILTRVSASASTGTSVTLTDELTGETLGLSARAVINAAGVWAGEVDPSLRLRPSRGTHLVFDAAVFGNPTAALTIPIPGELNRFVFAMPEQLGRVYLGLTDEEAPGPIPDVPQATPQEMTFLLDTVNTALQTALGPGDVLGAYAGLRPLIDTGEGRTADVSREHAVTESSSGVISVIGGKLTEYRYMAEDVLDRAVALRGLTAAPCRTRNLPLVGATREAVAGLPPSLVARFGAEAVEVLAGATCAQSAEPVADGLDVLRAEFEFAVTHEGALTAEDILDRRTRIGLVAADRERAAAVAAEFLAS</sequence>
<dbReference type="InterPro" id="IPR036188">
    <property type="entry name" value="FAD/NAD-bd_sf"/>
</dbReference>
<evidence type="ECO:0000256" key="2">
    <source>
        <dbReference type="ARBA" id="ARBA00007330"/>
    </source>
</evidence>
<dbReference type="EMBL" id="FMUB01000001">
    <property type="protein sequence ID" value="SCX03599.1"/>
    <property type="molecule type" value="Genomic_DNA"/>
</dbReference>
<dbReference type="PROSITE" id="PS00978">
    <property type="entry name" value="FAD_G3PDH_2"/>
    <property type="match status" value="1"/>
</dbReference>
<feature type="domain" description="FAD dependent oxidoreductase" evidence="8">
    <location>
        <begin position="24"/>
        <end position="380"/>
    </location>
</feature>
<evidence type="ECO:0000256" key="7">
    <source>
        <dbReference type="RuleBase" id="RU361217"/>
    </source>
</evidence>
<keyword evidence="5" id="KW-0274">FAD</keyword>
<evidence type="ECO:0000256" key="3">
    <source>
        <dbReference type="ARBA" id="ARBA00022630"/>
    </source>
</evidence>
<dbReference type="PRINTS" id="PR01001">
    <property type="entry name" value="FADG3PDH"/>
</dbReference>
<dbReference type="Gene3D" id="3.50.50.60">
    <property type="entry name" value="FAD/NAD(P)-binding domain"/>
    <property type="match status" value="1"/>
</dbReference>
<dbReference type="Pfam" id="PF16901">
    <property type="entry name" value="DAO_C"/>
    <property type="match status" value="1"/>
</dbReference>
<evidence type="ECO:0000313" key="10">
    <source>
        <dbReference type="EMBL" id="SCX03599.1"/>
    </source>
</evidence>
<dbReference type="RefSeq" id="WP_090353671.1">
    <property type="nucleotide sequence ID" value="NZ_FMUB01000001.1"/>
</dbReference>
<protein>
    <recommendedName>
        <fullName evidence="7">Glycerol-3-phosphate dehydrogenase</fullName>
        <ecNumber evidence="7">1.1.5.3</ecNumber>
    </recommendedName>
</protein>
<dbReference type="Gene3D" id="1.10.8.870">
    <property type="entry name" value="Alpha-glycerophosphate oxidase, cap domain"/>
    <property type="match status" value="1"/>
</dbReference>
<dbReference type="SUPFAM" id="SSF51905">
    <property type="entry name" value="FAD/NAD(P)-binding domain"/>
    <property type="match status" value="1"/>
</dbReference>
<dbReference type="GO" id="GO:0009331">
    <property type="term" value="C:glycerol-3-phosphate dehydrogenase (FAD) complex"/>
    <property type="evidence" value="ECO:0007669"/>
    <property type="project" value="UniProtKB-UniRule"/>
</dbReference>
<dbReference type="PROSITE" id="PS00977">
    <property type="entry name" value="FAD_G3PDH_1"/>
    <property type="match status" value="1"/>
</dbReference>
<dbReference type="InterPro" id="IPR038299">
    <property type="entry name" value="DAO_C_sf"/>
</dbReference>
<dbReference type="InterPro" id="IPR031656">
    <property type="entry name" value="DAO_C"/>
</dbReference>
<dbReference type="GO" id="GO:0046168">
    <property type="term" value="P:glycerol-3-phosphate catabolic process"/>
    <property type="evidence" value="ECO:0007669"/>
    <property type="project" value="TreeGrafter"/>
</dbReference>
<evidence type="ECO:0000259" key="8">
    <source>
        <dbReference type="Pfam" id="PF01266"/>
    </source>
</evidence>
<dbReference type="GO" id="GO:0004368">
    <property type="term" value="F:glycerol-3-phosphate dehydrogenase (quinone) activity"/>
    <property type="evidence" value="ECO:0007669"/>
    <property type="project" value="UniProtKB-EC"/>
</dbReference>
<organism evidence="10 11">
    <name type="scientific">Mycolicibacterium fluoranthenivorans</name>
    <dbReference type="NCBI Taxonomy" id="258505"/>
    <lineage>
        <taxon>Bacteria</taxon>
        <taxon>Bacillati</taxon>
        <taxon>Actinomycetota</taxon>
        <taxon>Actinomycetes</taxon>
        <taxon>Mycobacteriales</taxon>
        <taxon>Mycobacteriaceae</taxon>
        <taxon>Mycolicibacterium</taxon>
    </lineage>
</organism>
<reference evidence="11" key="1">
    <citation type="submission" date="2016-10" db="EMBL/GenBank/DDBJ databases">
        <authorList>
            <person name="Varghese N."/>
            <person name="Submissions S."/>
        </authorList>
    </citation>
    <scope>NUCLEOTIDE SEQUENCE [LARGE SCALE GENOMIC DNA]</scope>
    <source>
        <strain evidence="11">UNC267MFSha1.1M11</strain>
    </source>
</reference>
<keyword evidence="6 7" id="KW-0560">Oxidoreductase</keyword>
<evidence type="ECO:0000256" key="4">
    <source>
        <dbReference type="ARBA" id="ARBA00022798"/>
    </source>
</evidence>
<keyword evidence="3 7" id="KW-0285">Flavoprotein</keyword>
<evidence type="ECO:0000313" key="11">
    <source>
        <dbReference type="Proteomes" id="UP000199707"/>
    </source>
</evidence>
<dbReference type="PANTHER" id="PTHR11985:SF35">
    <property type="entry name" value="ANAEROBIC GLYCEROL-3-PHOSPHATE DEHYDROGENASE SUBUNIT A"/>
    <property type="match status" value="1"/>
</dbReference>
<comment type="similarity">
    <text evidence="2 7">Belongs to the FAD-dependent glycerol-3-phosphate dehydrogenase family.</text>
</comment>
<comment type="catalytic activity">
    <reaction evidence="7">
        <text>a quinone + sn-glycerol 3-phosphate = dihydroxyacetone phosphate + a quinol</text>
        <dbReference type="Rhea" id="RHEA:18977"/>
        <dbReference type="ChEBI" id="CHEBI:24646"/>
        <dbReference type="ChEBI" id="CHEBI:57597"/>
        <dbReference type="ChEBI" id="CHEBI:57642"/>
        <dbReference type="ChEBI" id="CHEBI:132124"/>
        <dbReference type="EC" id="1.1.5.3"/>
    </reaction>
</comment>
<dbReference type="Gene3D" id="3.30.9.10">
    <property type="entry name" value="D-Amino Acid Oxidase, subunit A, domain 2"/>
    <property type="match status" value="1"/>
</dbReference>
<dbReference type="AlphaFoldDB" id="A0A1G4VA65"/>
<comment type="cofactor">
    <cofactor evidence="1 7">
        <name>FAD</name>
        <dbReference type="ChEBI" id="CHEBI:57692"/>
    </cofactor>
</comment>
<dbReference type="Pfam" id="PF01266">
    <property type="entry name" value="DAO"/>
    <property type="match status" value="1"/>
</dbReference>
<accession>A0A1G4VA65</accession>
<evidence type="ECO:0000256" key="1">
    <source>
        <dbReference type="ARBA" id="ARBA00001974"/>
    </source>
</evidence>